<dbReference type="PROSITE" id="PS51199">
    <property type="entry name" value="SF4_HELICASE"/>
    <property type="match status" value="1"/>
</dbReference>
<evidence type="ECO:0000313" key="14">
    <source>
        <dbReference type="EMBL" id="MFC7331478.1"/>
    </source>
</evidence>
<keyword evidence="5 12" id="KW-0378">Hydrolase</keyword>
<protein>
    <recommendedName>
        <fullName evidence="11 12">Replicative DNA helicase</fullName>
        <ecNumber evidence="11 12">5.6.2.3</ecNumber>
    </recommendedName>
</protein>
<dbReference type="NCBIfam" id="TIGR00665">
    <property type="entry name" value="DnaB"/>
    <property type="match status" value="1"/>
</dbReference>
<comment type="caution">
    <text evidence="14">The sequence shown here is derived from an EMBL/GenBank/DDBJ whole genome shotgun (WGS) entry which is preliminary data.</text>
</comment>
<accession>A0ABW2KQ05</accession>
<dbReference type="InterPro" id="IPR027417">
    <property type="entry name" value="P-loop_NTPase"/>
</dbReference>
<evidence type="ECO:0000256" key="10">
    <source>
        <dbReference type="ARBA" id="ARBA00048954"/>
    </source>
</evidence>
<keyword evidence="2 12" id="KW-0639">Primosome</keyword>
<keyword evidence="4 12" id="KW-0547">Nucleotide-binding</keyword>
<dbReference type="SUPFAM" id="SSF48024">
    <property type="entry name" value="N-terminal domain of DnaB helicase"/>
    <property type="match status" value="1"/>
</dbReference>
<keyword evidence="9" id="KW-0413">Isomerase</keyword>
<evidence type="ECO:0000256" key="6">
    <source>
        <dbReference type="ARBA" id="ARBA00022806"/>
    </source>
</evidence>
<dbReference type="Pfam" id="PF00772">
    <property type="entry name" value="DnaB"/>
    <property type="match status" value="1"/>
</dbReference>
<evidence type="ECO:0000256" key="3">
    <source>
        <dbReference type="ARBA" id="ARBA00022705"/>
    </source>
</evidence>
<dbReference type="InterPro" id="IPR036185">
    <property type="entry name" value="DNA_heli_DnaB-like_N_sf"/>
</dbReference>
<gene>
    <name evidence="14" type="primary">dnaB</name>
    <name evidence="14" type="ORF">ACFQRF_27410</name>
</gene>
<evidence type="ECO:0000256" key="1">
    <source>
        <dbReference type="ARBA" id="ARBA00008428"/>
    </source>
</evidence>
<name>A0ABW2KQ05_9ACTN</name>
<evidence type="ECO:0000256" key="4">
    <source>
        <dbReference type="ARBA" id="ARBA00022741"/>
    </source>
</evidence>
<dbReference type="Gene3D" id="3.40.50.300">
    <property type="entry name" value="P-loop containing nucleotide triphosphate hydrolases"/>
    <property type="match status" value="1"/>
</dbReference>
<dbReference type="Gene3D" id="1.10.860.10">
    <property type="entry name" value="DNAb Helicase, Chain A"/>
    <property type="match status" value="1"/>
</dbReference>
<keyword evidence="6 12" id="KW-0347">Helicase</keyword>
<evidence type="ECO:0000256" key="5">
    <source>
        <dbReference type="ARBA" id="ARBA00022801"/>
    </source>
</evidence>
<keyword evidence="3 12" id="KW-0235">DNA replication</keyword>
<evidence type="ECO:0000256" key="12">
    <source>
        <dbReference type="RuleBase" id="RU362085"/>
    </source>
</evidence>
<feature type="domain" description="SF4 helicase" evidence="13">
    <location>
        <begin position="182"/>
        <end position="446"/>
    </location>
</feature>
<evidence type="ECO:0000259" key="13">
    <source>
        <dbReference type="PROSITE" id="PS51199"/>
    </source>
</evidence>
<reference evidence="15" key="1">
    <citation type="journal article" date="2019" name="Int. J. Syst. Evol. Microbiol.">
        <title>The Global Catalogue of Microorganisms (GCM) 10K type strain sequencing project: providing services to taxonomists for standard genome sequencing and annotation.</title>
        <authorList>
            <consortium name="The Broad Institute Genomics Platform"/>
            <consortium name="The Broad Institute Genome Sequencing Center for Infectious Disease"/>
            <person name="Wu L."/>
            <person name="Ma J."/>
        </authorList>
    </citation>
    <scope>NUCLEOTIDE SEQUENCE [LARGE SCALE GENOMIC DNA]</scope>
    <source>
        <strain evidence="15">CGMCC 4.7382</strain>
    </source>
</reference>
<evidence type="ECO:0000256" key="9">
    <source>
        <dbReference type="ARBA" id="ARBA00023235"/>
    </source>
</evidence>
<evidence type="ECO:0000256" key="2">
    <source>
        <dbReference type="ARBA" id="ARBA00022515"/>
    </source>
</evidence>
<keyword evidence="8 12" id="KW-0238">DNA-binding</keyword>
<dbReference type="EMBL" id="JBHTBH010000023">
    <property type="protein sequence ID" value="MFC7331478.1"/>
    <property type="molecule type" value="Genomic_DNA"/>
</dbReference>
<dbReference type="Pfam" id="PF03796">
    <property type="entry name" value="DnaB_C"/>
    <property type="match status" value="1"/>
</dbReference>
<proteinExistence type="inferred from homology"/>
<evidence type="ECO:0000256" key="7">
    <source>
        <dbReference type="ARBA" id="ARBA00022840"/>
    </source>
</evidence>
<dbReference type="PANTHER" id="PTHR30153:SF2">
    <property type="entry name" value="REPLICATIVE DNA HELICASE"/>
    <property type="match status" value="1"/>
</dbReference>
<sequence length="446" mass="48039">MTDTDTTSWTRTPPQDLQAEQAALGGMLLSPLVAADVMAIMRVEDLYRPAHQTIYTAISDLLARGEPVDAVSVNAELARRGESARTGGAPYLHTLTEAVPTAANAGYYAKLVADQALLRRLVEAGTRAVQIGYSGDGDALDLVDRAQAEMMGITERAAGPTSPLIGEVMPGVVDRMQEMAGAEDGLIGISTGFSDLDSLTRGLWPGQLIVIGGRPSLGKSTLAMDFARTAAIRDQVPTAFFSLEMGTDELAHRILSAESKVPLHRVKAGDLTEADWQVVSRALPRINAAPLVLEDRAATTLADIRSTCRRLKRSMGLRLVVVDYLQIVTPAGRRDTRQEEVSQMSRELKLLAKELGITVVALSQLNRGPEQRPDKKPQIADLRESGAVEQDADVVILLHREDAYDKDSVRAGEGDLIVAKHRNGPTATVTVAFQGHYSRFVDMAAG</sequence>
<keyword evidence="7 12" id="KW-0067">ATP-binding</keyword>
<comment type="catalytic activity">
    <reaction evidence="10 12">
        <text>ATP + H2O = ADP + phosphate + H(+)</text>
        <dbReference type="Rhea" id="RHEA:13065"/>
        <dbReference type="ChEBI" id="CHEBI:15377"/>
        <dbReference type="ChEBI" id="CHEBI:15378"/>
        <dbReference type="ChEBI" id="CHEBI:30616"/>
        <dbReference type="ChEBI" id="CHEBI:43474"/>
        <dbReference type="ChEBI" id="CHEBI:456216"/>
        <dbReference type="EC" id="5.6.2.3"/>
    </reaction>
</comment>
<evidence type="ECO:0000313" key="15">
    <source>
        <dbReference type="Proteomes" id="UP001596540"/>
    </source>
</evidence>
<dbReference type="RefSeq" id="WP_379874343.1">
    <property type="nucleotide sequence ID" value="NZ_JBHTBH010000023.1"/>
</dbReference>
<comment type="function">
    <text evidence="12">The main replicative DNA helicase, it participates in initiation and elongation during chromosome replication. Travels ahead of the DNA replisome, separating dsDNA into templates for DNA synthesis. A processive ATP-dependent 5'-3' DNA helicase it has DNA-dependent ATPase activity.</text>
</comment>
<dbReference type="InterPro" id="IPR007694">
    <property type="entry name" value="DNA_helicase_DnaB-like_C"/>
</dbReference>
<dbReference type="EC" id="5.6.2.3" evidence="11 12"/>
<dbReference type="Proteomes" id="UP001596540">
    <property type="component" value="Unassembled WGS sequence"/>
</dbReference>
<dbReference type="InterPro" id="IPR007692">
    <property type="entry name" value="DNA_helicase_DnaB"/>
</dbReference>
<dbReference type="GO" id="GO:0004386">
    <property type="term" value="F:helicase activity"/>
    <property type="evidence" value="ECO:0007669"/>
    <property type="project" value="UniProtKB-KW"/>
</dbReference>
<evidence type="ECO:0000256" key="8">
    <source>
        <dbReference type="ARBA" id="ARBA00023125"/>
    </source>
</evidence>
<comment type="similarity">
    <text evidence="1 12">Belongs to the helicase family. DnaB subfamily.</text>
</comment>
<dbReference type="InterPro" id="IPR016136">
    <property type="entry name" value="DNA_helicase_N/primase_C"/>
</dbReference>
<dbReference type="PANTHER" id="PTHR30153">
    <property type="entry name" value="REPLICATIVE DNA HELICASE DNAB"/>
    <property type="match status" value="1"/>
</dbReference>
<dbReference type="CDD" id="cd00984">
    <property type="entry name" value="DnaB_C"/>
    <property type="match status" value="1"/>
</dbReference>
<dbReference type="SUPFAM" id="SSF52540">
    <property type="entry name" value="P-loop containing nucleoside triphosphate hydrolases"/>
    <property type="match status" value="1"/>
</dbReference>
<dbReference type="InterPro" id="IPR007693">
    <property type="entry name" value="DNA_helicase_DnaB-like_N"/>
</dbReference>
<evidence type="ECO:0000256" key="11">
    <source>
        <dbReference type="NCBIfam" id="TIGR00665"/>
    </source>
</evidence>
<keyword evidence="15" id="KW-1185">Reference proteome</keyword>
<organism evidence="14 15">
    <name type="scientific">Marinactinospora rubrisoli</name>
    <dbReference type="NCBI Taxonomy" id="2715399"/>
    <lineage>
        <taxon>Bacteria</taxon>
        <taxon>Bacillati</taxon>
        <taxon>Actinomycetota</taxon>
        <taxon>Actinomycetes</taxon>
        <taxon>Streptosporangiales</taxon>
        <taxon>Nocardiopsidaceae</taxon>
        <taxon>Marinactinospora</taxon>
    </lineage>
</organism>